<keyword evidence="7 13" id="KW-0067">ATP-binding</keyword>
<dbReference type="GO" id="GO:0005524">
    <property type="term" value="F:ATP binding"/>
    <property type="evidence" value="ECO:0007669"/>
    <property type="project" value="UniProtKB-KW"/>
</dbReference>
<dbReference type="PROSITE" id="PS00211">
    <property type="entry name" value="ABC_TRANSPORTER_1"/>
    <property type="match status" value="1"/>
</dbReference>
<comment type="similarity">
    <text evidence="2">Belongs to the ABC transporter superfamily.</text>
</comment>
<dbReference type="Pfam" id="PF00005">
    <property type="entry name" value="ABC_tran"/>
    <property type="match status" value="1"/>
</dbReference>
<dbReference type="InterPro" id="IPR027417">
    <property type="entry name" value="P-loop_NTPase"/>
</dbReference>
<evidence type="ECO:0000259" key="12">
    <source>
        <dbReference type="PROSITE" id="PS50929"/>
    </source>
</evidence>
<keyword evidence="3" id="KW-0813">Transport</keyword>
<dbReference type="SUPFAM" id="SSF52540">
    <property type="entry name" value="P-loop containing nucleoside triphosphate hydrolases"/>
    <property type="match status" value="1"/>
</dbReference>
<gene>
    <name evidence="13" type="ORF">H9897_00965</name>
</gene>
<evidence type="ECO:0000256" key="8">
    <source>
        <dbReference type="ARBA" id="ARBA00022989"/>
    </source>
</evidence>
<reference evidence="13" key="1">
    <citation type="journal article" date="2021" name="PeerJ">
        <title>Extensive microbial diversity within the chicken gut microbiome revealed by metagenomics and culture.</title>
        <authorList>
            <person name="Gilroy R."/>
            <person name="Ravi A."/>
            <person name="Getino M."/>
            <person name="Pursley I."/>
            <person name="Horton D.L."/>
            <person name="Alikhan N.F."/>
            <person name="Baker D."/>
            <person name="Gharbi K."/>
            <person name="Hall N."/>
            <person name="Watson M."/>
            <person name="Adriaenssens E.M."/>
            <person name="Foster-Nyarko E."/>
            <person name="Jarju S."/>
            <person name="Secka A."/>
            <person name="Antonio M."/>
            <person name="Oren A."/>
            <person name="Chaudhuri R.R."/>
            <person name="La Ragione R."/>
            <person name="Hildebrand F."/>
            <person name="Pallen M.J."/>
        </authorList>
    </citation>
    <scope>NUCLEOTIDE SEQUENCE</scope>
    <source>
        <strain evidence="13">A5-1222</strain>
    </source>
</reference>
<dbReference type="SMART" id="SM00382">
    <property type="entry name" value="AAA"/>
    <property type="match status" value="1"/>
</dbReference>
<proteinExistence type="inferred from homology"/>
<evidence type="ECO:0000256" key="6">
    <source>
        <dbReference type="ARBA" id="ARBA00022741"/>
    </source>
</evidence>
<dbReference type="PANTHER" id="PTHR24221">
    <property type="entry name" value="ATP-BINDING CASSETTE SUB-FAMILY B"/>
    <property type="match status" value="1"/>
</dbReference>
<feature type="domain" description="ABC transmembrane type-1" evidence="12">
    <location>
        <begin position="19"/>
        <end position="318"/>
    </location>
</feature>
<evidence type="ECO:0000259" key="11">
    <source>
        <dbReference type="PROSITE" id="PS50893"/>
    </source>
</evidence>
<evidence type="ECO:0000313" key="13">
    <source>
        <dbReference type="EMBL" id="MBU3830722.1"/>
    </source>
</evidence>
<dbReference type="PROSITE" id="PS50893">
    <property type="entry name" value="ABC_TRANSPORTER_2"/>
    <property type="match status" value="1"/>
</dbReference>
<feature type="transmembrane region" description="Helical" evidence="10">
    <location>
        <begin position="59"/>
        <end position="82"/>
    </location>
</feature>
<keyword evidence="5 10" id="KW-0812">Transmembrane</keyword>
<dbReference type="InterPro" id="IPR039421">
    <property type="entry name" value="Type_1_exporter"/>
</dbReference>
<dbReference type="Gene3D" id="3.40.50.300">
    <property type="entry name" value="P-loop containing nucleotide triphosphate hydrolases"/>
    <property type="match status" value="1"/>
</dbReference>
<dbReference type="Proteomes" id="UP000824247">
    <property type="component" value="Unassembled WGS sequence"/>
</dbReference>
<reference evidence="13" key="2">
    <citation type="submission" date="2021-04" db="EMBL/GenBank/DDBJ databases">
        <authorList>
            <person name="Gilroy R."/>
        </authorList>
    </citation>
    <scope>NUCLEOTIDE SEQUENCE</scope>
    <source>
        <strain evidence="13">A5-1222</strain>
    </source>
</reference>
<feature type="transmembrane region" description="Helical" evidence="10">
    <location>
        <begin position="177"/>
        <end position="198"/>
    </location>
</feature>
<feature type="transmembrane region" description="Helical" evidence="10">
    <location>
        <begin position="15"/>
        <end position="39"/>
    </location>
</feature>
<evidence type="ECO:0000256" key="1">
    <source>
        <dbReference type="ARBA" id="ARBA00004651"/>
    </source>
</evidence>
<evidence type="ECO:0000256" key="4">
    <source>
        <dbReference type="ARBA" id="ARBA00022475"/>
    </source>
</evidence>
<keyword evidence="9 10" id="KW-0472">Membrane</keyword>
<keyword evidence="6" id="KW-0547">Nucleotide-binding</keyword>
<sequence>MWYVVKNVLFNKKNIFYFLIVISFLLAQTACDILLPLMLTKLNGVIQEWANPINNHTDSWVINRALIISGIMLGVCIVELFCGVMGELLGTRLGIKLAGQLRYNTYSKIPKLSFADFDHFKSSTLLTTLTTDIQAIQNAFVFIFRIGFRSLFLYFGGIIGVVAIVFTQETISSSSWLLPTIMIAISLSLFVILGFVMFKATKYHRLSKFATDDVNSSIQENILGVRVVKSFNLQEKQIAKFNIINERMRKITTKSFVISMWVFPIINFALTATIVIILWVGTTNQSISITNVSTLMSITTLVLIGMMLFINVILLVSMAIGSANRIKNILQYKPTLTFVKDGKKIENNTVEFKDVSFRYHETSDYVLKNINFKIKENETIGIIGGTGAGKSTLVNLIARMYDIKTGEILVSNHNVKEIDEVSLRSKIALSPQKVTLFSGTIASNLRFGKENATIEEMTEAAKAAQAYDFIMQKENGFDSVVEQRGSNFSGGQKQRLSIARALIMKPKILILDSSTSALDMITEKAVNDYIKSSNNDRTTLIVSQRISGVKDADRIFVLDKGEIVGIGSHKELLKNCSQYYEIALSQMGEEGVQNEMK</sequence>
<dbReference type="InterPro" id="IPR003439">
    <property type="entry name" value="ABC_transporter-like_ATP-bd"/>
</dbReference>
<organism evidence="13 14">
    <name type="scientific">Candidatus Ureaplasma intestinipullorum</name>
    <dbReference type="NCBI Taxonomy" id="2838770"/>
    <lineage>
        <taxon>Bacteria</taxon>
        <taxon>Bacillati</taxon>
        <taxon>Mycoplasmatota</taxon>
        <taxon>Mycoplasmoidales</taxon>
        <taxon>Mycoplasmoidaceae</taxon>
        <taxon>Ureaplasma</taxon>
    </lineage>
</organism>
<dbReference type="GO" id="GO:0005886">
    <property type="term" value="C:plasma membrane"/>
    <property type="evidence" value="ECO:0007669"/>
    <property type="project" value="UniProtKB-SubCell"/>
</dbReference>
<evidence type="ECO:0000256" key="9">
    <source>
        <dbReference type="ARBA" id="ARBA00023136"/>
    </source>
</evidence>
<accession>A0A9E2KWB8</accession>
<keyword evidence="8 10" id="KW-1133">Transmembrane helix</keyword>
<dbReference type="AlphaFoldDB" id="A0A9E2KWB8"/>
<dbReference type="InterPro" id="IPR011527">
    <property type="entry name" value="ABC1_TM_dom"/>
</dbReference>
<comment type="subcellular location">
    <subcellularLocation>
        <location evidence="1">Cell membrane</location>
        <topology evidence="1">Multi-pass membrane protein</topology>
    </subcellularLocation>
</comment>
<dbReference type="GO" id="GO:0140359">
    <property type="term" value="F:ABC-type transporter activity"/>
    <property type="evidence" value="ECO:0007669"/>
    <property type="project" value="InterPro"/>
</dbReference>
<dbReference type="InterPro" id="IPR036640">
    <property type="entry name" value="ABC1_TM_sf"/>
</dbReference>
<dbReference type="FunFam" id="3.40.50.300:FF:000221">
    <property type="entry name" value="Multidrug ABC transporter ATP-binding protein"/>
    <property type="match status" value="1"/>
</dbReference>
<dbReference type="InterPro" id="IPR003593">
    <property type="entry name" value="AAA+_ATPase"/>
</dbReference>
<dbReference type="Gene3D" id="1.20.1560.10">
    <property type="entry name" value="ABC transporter type 1, transmembrane domain"/>
    <property type="match status" value="1"/>
</dbReference>
<keyword evidence="4" id="KW-1003">Cell membrane</keyword>
<dbReference type="PANTHER" id="PTHR24221:SF276">
    <property type="entry name" value="ABC TRANSPORTER, ATP-BINDING_PERMEASE PROTEIN"/>
    <property type="match status" value="1"/>
</dbReference>
<dbReference type="EMBL" id="JAHLFM010000017">
    <property type="protein sequence ID" value="MBU3830722.1"/>
    <property type="molecule type" value="Genomic_DNA"/>
</dbReference>
<dbReference type="PROSITE" id="PS50929">
    <property type="entry name" value="ABC_TM1F"/>
    <property type="match status" value="1"/>
</dbReference>
<dbReference type="Pfam" id="PF00664">
    <property type="entry name" value="ABC_membrane"/>
    <property type="match status" value="1"/>
</dbReference>
<dbReference type="GO" id="GO:0016887">
    <property type="term" value="F:ATP hydrolysis activity"/>
    <property type="evidence" value="ECO:0007669"/>
    <property type="project" value="InterPro"/>
</dbReference>
<dbReference type="InterPro" id="IPR017871">
    <property type="entry name" value="ABC_transporter-like_CS"/>
</dbReference>
<feature type="domain" description="ABC transporter" evidence="11">
    <location>
        <begin position="350"/>
        <end position="585"/>
    </location>
</feature>
<evidence type="ECO:0000256" key="10">
    <source>
        <dbReference type="SAM" id="Phobius"/>
    </source>
</evidence>
<feature type="transmembrane region" description="Helical" evidence="10">
    <location>
        <begin position="301"/>
        <end position="323"/>
    </location>
</feature>
<evidence type="ECO:0000256" key="7">
    <source>
        <dbReference type="ARBA" id="ARBA00022840"/>
    </source>
</evidence>
<evidence type="ECO:0000256" key="5">
    <source>
        <dbReference type="ARBA" id="ARBA00022692"/>
    </source>
</evidence>
<evidence type="ECO:0000256" key="2">
    <source>
        <dbReference type="ARBA" id="ARBA00005417"/>
    </source>
</evidence>
<comment type="caution">
    <text evidence="13">The sequence shown here is derived from an EMBL/GenBank/DDBJ whole genome shotgun (WGS) entry which is preliminary data.</text>
</comment>
<feature type="transmembrane region" description="Helical" evidence="10">
    <location>
        <begin position="151"/>
        <end position="171"/>
    </location>
</feature>
<evidence type="ECO:0000256" key="3">
    <source>
        <dbReference type="ARBA" id="ARBA00022448"/>
    </source>
</evidence>
<protein>
    <submittedName>
        <fullName evidence="13">ABC transporter ATP-binding protein/permease</fullName>
    </submittedName>
</protein>
<dbReference type="SUPFAM" id="SSF90123">
    <property type="entry name" value="ABC transporter transmembrane region"/>
    <property type="match status" value="1"/>
</dbReference>
<name>A0A9E2KWB8_9BACT</name>
<feature type="transmembrane region" description="Helical" evidence="10">
    <location>
        <begin position="256"/>
        <end position="281"/>
    </location>
</feature>
<evidence type="ECO:0000313" key="14">
    <source>
        <dbReference type="Proteomes" id="UP000824247"/>
    </source>
</evidence>